<evidence type="ECO:0000313" key="3">
    <source>
        <dbReference type="Proteomes" id="UP000734271"/>
    </source>
</evidence>
<organism evidence="2 3">
    <name type="scientific">Anaerococcus murdochii</name>
    <dbReference type="NCBI Taxonomy" id="411577"/>
    <lineage>
        <taxon>Bacteria</taxon>
        <taxon>Bacillati</taxon>
        <taxon>Bacillota</taxon>
        <taxon>Tissierellia</taxon>
        <taxon>Tissierellales</taxon>
        <taxon>Peptoniphilaceae</taxon>
        <taxon>Anaerococcus</taxon>
    </lineage>
</organism>
<keyword evidence="3" id="KW-1185">Reference proteome</keyword>
<sequence>MLDHTSFIDGYIPSTHVLIEQKSIDKDLKKGIRQSDGSLLSPFQQAKRYSIELPYDDRPRWIVLSNFQEFHIFDMNKPQSEPKIVYLKDLEEDCYRKLTGNLTR</sequence>
<dbReference type="InterPro" id="IPR046817">
    <property type="entry name" value="MmeI_N"/>
</dbReference>
<reference evidence="2 3" key="1">
    <citation type="submission" date="2021-08" db="EMBL/GenBank/DDBJ databases">
        <title>FDA dAtabase for Regulatory Grade micrObial Sequences (FDA-ARGOS): Supporting development and validation of Infectious Disease Dx tests.</title>
        <authorList>
            <person name="Sproer C."/>
            <person name="Gronow S."/>
            <person name="Severitt S."/>
            <person name="Schroder I."/>
            <person name="Tallon L."/>
            <person name="Sadzewicz L."/>
            <person name="Zhao X."/>
            <person name="Boylan J."/>
            <person name="Ott S."/>
            <person name="Bowen H."/>
            <person name="Vavikolanu K."/>
            <person name="Hazen T."/>
            <person name="Aluvathingal J."/>
            <person name="Nadendla S."/>
            <person name="Lowell S."/>
            <person name="Myers T."/>
            <person name="Yan Y."/>
            <person name="Sichtig H."/>
        </authorList>
    </citation>
    <scope>NUCLEOTIDE SEQUENCE [LARGE SCALE GENOMIC DNA]</scope>
    <source>
        <strain evidence="2 3">FDAARGOS_1460</strain>
    </source>
</reference>
<evidence type="ECO:0000313" key="2">
    <source>
        <dbReference type="EMBL" id="MBZ2387004.1"/>
    </source>
</evidence>
<dbReference type="Pfam" id="PF20464">
    <property type="entry name" value="MmeI_N"/>
    <property type="match status" value="1"/>
</dbReference>
<comment type="caution">
    <text evidence="2">The sequence shown here is derived from an EMBL/GenBank/DDBJ whole genome shotgun (WGS) entry which is preliminary data.</text>
</comment>
<protein>
    <recommendedName>
        <fullName evidence="1">MmeI-like N-terminal domain-containing protein</fullName>
    </recommendedName>
</protein>
<feature type="domain" description="MmeI-like N-terminal" evidence="1">
    <location>
        <begin position="6"/>
        <end position="92"/>
    </location>
</feature>
<accession>A0ABS7SZN7</accession>
<evidence type="ECO:0000259" key="1">
    <source>
        <dbReference type="Pfam" id="PF20464"/>
    </source>
</evidence>
<name>A0ABS7SZN7_9FIRM</name>
<dbReference type="EMBL" id="JAIPME010000002">
    <property type="protein sequence ID" value="MBZ2387004.1"/>
    <property type="molecule type" value="Genomic_DNA"/>
</dbReference>
<proteinExistence type="predicted"/>
<gene>
    <name evidence="2" type="ORF">K8P03_06880</name>
</gene>
<dbReference type="Proteomes" id="UP000734271">
    <property type="component" value="Unassembled WGS sequence"/>
</dbReference>